<evidence type="ECO:0000313" key="5">
    <source>
        <dbReference type="EMBL" id="KAF1958798.1"/>
    </source>
</evidence>
<organism evidence="5 6">
    <name type="scientific">Byssothecium circinans</name>
    <dbReference type="NCBI Taxonomy" id="147558"/>
    <lineage>
        <taxon>Eukaryota</taxon>
        <taxon>Fungi</taxon>
        <taxon>Dikarya</taxon>
        <taxon>Ascomycota</taxon>
        <taxon>Pezizomycotina</taxon>
        <taxon>Dothideomycetes</taxon>
        <taxon>Pleosporomycetidae</taxon>
        <taxon>Pleosporales</taxon>
        <taxon>Massarineae</taxon>
        <taxon>Massarinaceae</taxon>
        <taxon>Byssothecium</taxon>
    </lineage>
</organism>
<dbReference type="EMBL" id="ML976986">
    <property type="protein sequence ID" value="KAF1958798.1"/>
    <property type="molecule type" value="Genomic_DNA"/>
</dbReference>
<dbReference type="PANTHER" id="PTHR28256:SF1">
    <property type="entry name" value="RIBONUCLEASES P_MRP PROTEIN SUBUNIT POP7"/>
    <property type="match status" value="1"/>
</dbReference>
<sequence>MGKKRTNDGKVKAPKSASTSHKPVAPSKTPPGAQLPMNSSNTTEPSNMETSRTNTERPRSGTIGSLAKPTKPSQQPTTTAQPKPNSRTPNQRRLPGHVKITKRPIHHPAAPSQFSSSDSPKTLYITPTTPFIPCIKRTRKILAEIQKRHQQSLSQTIHKNKRQKRSAPLAATGRLRAADVEREIVEGAQDGEATGQGGVAEEKGAEEVYLKATGRAIERALQIGVHFQGEVDCNVRVEMGSVQAIDDIAIRRKRGGEVEGALKAKEDGVNKDRKDEKWKEEDIPETRVRTLSSITVAISLK</sequence>
<dbReference type="Pfam" id="PF12328">
    <property type="entry name" value="Rpp20"/>
    <property type="match status" value="1"/>
</dbReference>
<reference evidence="5" key="1">
    <citation type="journal article" date="2020" name="Stud. Mycol.">
        <title>101 Dothideomycetes genomes: a test case for predicting lifestyles and emergence of pathogens.</title>
        <authorList>
            <person name="Haridas S."/>
            <person name="Albert R."/>
            <person name="Binder M."/>
            <person name="Bloem J."/>
            <person name="Labutti K."/>
            <person name="Salamov A."/>
            <person name="Andreopoulos B."/>
            <person name="Baker S."/>
            <person name="Barry K."/>
            <person name="Bills G."/>
            <person name="Bluhm B."/>
            <person name="Cannon C."/>
            <person name="Castanera R."/>
            <person name="Culley D."/>
            <person name="Daum C."/>
            <person name="Ezra D."/>
            <person name="Gonzalez J."/>
            <person name="Henrissat B."/>
            <person name="Kuo A."/>
            <person name="Liang C."/>
            <person name="Lipzen A."/>
            <person name="Lutzoni F."/>
            <person name="Magnuson J."/>
            <person name="Mondo S."/>
            <person name="Nolan M."/>
            <person name="Ohm R."/>
            <person name="Pangilinan J."/>
            <person name="Park H.-J."/>
            <person name="Ramirez L."/>
            <person name="Alfaro M."/>
            <person name="Sun H."/>
            <person name="Tritt A."/>
            <person name="Yoshinaga Y."/>
            <person name="Zwiers L.-H."/>
            <person name="Turgeon B."/>
            <person name="Goodwin S."/>
            <person name="Spatafora J."/>
            <person name="Crous P."/>
            <person name="Grigoriev I."/>
        </authorList>
    </citation>
    <scope>NUCLEOTIDE SEQUENCE</scope>
    <source>
        <strain evidence="5">CBS 675.92</strain>
    </source>
</reference>
<keyword evidence="2" id="KW-0819">tRNA processing</keyword>
<evidence type="ECO:0000256" key="3">
    <source>
        <dbReference type="ARBA" id="ARBA00023242"/>
    </source>
</evidence>
<feature type="compositionally biased region" description="Basic residues" evidence="4">
    <location>
        <begin position="94"/>
        <end position="106"/>
    </location>
</feature>
<dbReference type="PANTHER" id="PTHR28256">
    <property type="entry name" value="RIBONUCLEASES P/MRP PROTEIN SUBUNIT POP7"/>
    <property type="match status" value="1"/>
</dbReference>
<feature type="compositionally biased region" description="Basic and acidic residues" evidence="4">
    <location>
        <begin position="1"/>
        <end position="11"/>
    </location>
</feature>
<feature type="region of interest" description="Disordered" evidence="4">
    <location>
        <begin position="1"/>
        <end position="121"/>
    </location>
</feature>
<feature type="compositionally biased region" description="Polar residues" evidence="4">
    <location>
        <begin position="112"/>
        <end position="121"/>
    </location>
</feature>
<dbReference type="AlphaFoldDB" id="A0A6A5U299"/>
<evidence type="ECO:0000256" key="4">
    <source>
        <dbReference type="SAM" id="MobiDB-lite"/>
    </source>
</evidence>
<dbReference type="GO" id="GO:0000294">
    <property type="term" value="P:nuclear-transcribed mRNA catabolic process, RNase MRP-dependent"/>
    <property type="evidence" value="ECO:0007669"/>
    <property type="project" value="TreeGrafter"/>
</dbReference>
<keyword evidence="3" id="KW-0539">Nucleus</keyword>
<dbReference type="GO" id="GO:0005655">
    <property type="term" value="C:nucleolar ribonuclease P complex"/>
    <property type="evidence" value="ECO:0007669"/>
    <property type="project" value="InterPro"/>
</dbReference>
<dbReference type="InterPro" id="IPR014612">
    <property type="entry name" value="Pop7/Rpp20"/>
</dbReference>
<feature type="compositionally biased region" description="Low complexity" evidence="4">
    <location>
        <begin position="67"/>
        <end position="84"/>
    </location>
</feature>
<gene>
    <name evidence="5" type="ORF">CC80DRAFT_20201</name>
</gene>
<dbReference type="GO" id="GO:0000172">
    <property type="term" value="C:ribonuclease MRP complex"/>
    <property type="evidence" value="ECO:0007669"/>
    <property type="project" value="InterPro"/>
</dbReference>
<dbReference type="Gene3D" id="3.30.110.20">
    <property type="entry name" value="Alba-like domain"/>
    <property type="match status" value="1"/>
</dbReference>
<dbReference type="GO" id="GO:0001682">
    <property type="term" value="P:tRNA 5'-leader removal"/>
    <property type="evidence" value="ECO:0007669"/>
    <property type="project" value="InterPro"/>
</dbReference>
<dbReference type="Proteomes" id="UP000800035">
    <property type="component" value="Unassembled WGS sequence"/>
</dbReference>
<evidence type="ECO:0000256" key="2">
    <source>
        <dbReference type="ARBA" id="ARBA00022694"/>
    </source>
</evidence>
<dbReference type="GO" id="GO:0034965">
    <property type="term" value="P:intronic box C/D snoRNA processing"/>
    <property type="evidence" value="ECO:0007669"/>
    <property type="project" value="TreeGrafter"/>
</dbReference>
<dbReference type="InterPro" id="IPR020241">
    <property type="entry name" value="RNase_P/MRP_Pop7_fungi"/>
</dbReference>
<dbReference type="InterPro" id="IPR036882">
    <property type="entry name" value="Alba-like_dom_sf"/>
</dbReference>
<comment type="subcellular location">
    <subcellularLocation>
        <location evidence="1">Nucleus</location>
    </subcellularLocation>
</comment>
<dbReference type="GO" id="GO:0004526">
    <property type="term" value="F:ribonuclease P activity"/>
    <property type="evidence" value="ECO:0007669"/>
    <property type="project" value="TreeGrafter"/>
</dbReference>
<proteinExistence type="predicted"/>
<dbReference type="OrthoDB" id="5416589at2759"/>
<keyword evidence="6" id="KW-1185">Reference proteome</keyword>
<feature type="region of interest" description="Disordered" evidence="4">
    <location>
        <begin position="152"/>
        <end position="174"/>
    </location>
</feature>
<dbReference type="GO" id="GO:0006364">
    <property type="term" value="P:rRNA processing"/>
    <property type="evidence" value="ECO:0007669"/>
    <property type="project" value="TreeGrafter"/>
</dbReference>
<evidence type="ECO:0000313" key="6">
    <source>
        <dbReference type="Proteomes" id="UP000800035"/>
    </source>
</evidence>
<name>A0A6A5U299_9PLEO</name>
<dbReference type="GO" id="GO:0003723">
    <property type="term" value="F:RNA binding"/>
    <property type="evidence" value="ECO:0007669"/>
    <property type="project" value="TreeGrafter"/>
</dbReference>
<protein>
    <submittedName>
        <fullName evidence="5">Uncharacterized protein</fullName>
    </submittedName>
</protein>
<accession>A0A6A5U299</accession>
<feature type="compositionally biased region" description="Polar residues" evidence="4">
    <location>
        <begin position="36"/>
        <end position="53"/>
    </location>
</feature>
<evidence type="ECO:0000256" key="1">
    <source>
        <dbReference type="ARBA" id="ARBA00004123"/>
    </source>
</evidence>
<dbReference type="GO" id="GO:0000171">
    <property type="term" value="F:ribonuclease MRP activity"/>
    <property type="evidence" value="ECO:0007669"/>
    <property type="project" value="TreeGrafter"/>
</dbReference>